<reference evidence="1" key="2">
    <citation type="journal article" date="2015" name="Data Brief">
        <title>Shoot transcriptome of the giant reed, Arundo donax.</title>
        <authorList>
            <person name="Barrero R.A."/>
            <person name="Guerrero F.D."/>
            <person name="Moolhuijzen P."/>
            <person name="Goolsby J.A."/>
            <person name="Tidwell J."/>
            <person name="Bellgard S.E."/>
            <person name="Bellgard M.I."/>
        </authorList>
    </citation>
    <scope>NUCLEOTIDE SEQUENCE</scope>
    <source>
        <tissue evidence="1">Shoot tissue taken approximately 20 cm above the soil surface</tissue>
    </source>
</reference>
<proteinExistence type="predicted"/>
<evidence type="ECO:0000313" key="1">
    <source>
        <dbReference type="EMBL" id="JAD78547.1"/>
    </source>
</evidence>
<dbReference type="AlphaFoldDB" id="A0A0A9D485"/>
<protein>
    <submittedName>
        <fullName evidence="1">Zinc phosphodiesterase, putative</fullName>
    </submittedName>
</protein>
<sequence>MNHFIKLIRLHRAPKLKFTILWPRLKTKGSCLSRVKLSFNFWQFTSIDYGSITRLQVSILEATNSIVVPWFDKHCRYSNYFIIKNNNGVLRL</sequence>
<dbReference type="EMBL" id="GBRH01219348">
    <property type="protein sequence ID" value="JAD78547.1"/>
    <property type="molecule type" value="Transcribed_RNA"/>
</dbReference>
<organism evidence="1">
    <name type="scientific">Arundo donax</name>
    <name type="common">Giant reed</name>
    <name type="synonym">Donax arundinaceus</name>
    <dbReference type="NCBI Taxonomy" id="35708"/>
    <lineage>
        <taxon>Eukaryota</taxon>
        <taxon>Viridiplantae</taxon>
        <taxon>Streptophyta</taxon>
        <taxon>Embryophyta</taxon>
        <taxon>Tracheophyta</taxon>
        <taxon>Spermatophyta</taxon>
        <taxon>Magnoliopsida</taxon>
        <taxon>Liliopsida</taxon>
        <taxon>Poales</taxon>
        <taxon>Poaceae</taxon>
        <taxon>PACMAD clade</taxon>
        <taxon>Arundinoideae</taxon>
        <taxon>Arundineae</taxon>
        <taxon>Arundo</taxon>
    </lineage>
</organism>
<name>A0A0A9D485_ARUDO</name>
<reference evidence="1" key="1">
    <citation type="submission" date="2014-09" db="EMBL/GenBank/DDBJ databases">
        <authorList>
            <person name="Magalhaes I.L.F."/>
            <person name="Oliveira U."/>
            <person name="Santos F.R."/>
            <person name="Vidigal T.H.D.A."/>
            <person name="Brescovit A.D."/>
            <person name="Santos A.J."/>
        </authorList>
    </citation>
    <scope>NUCLEOTIDE SEQUENCE</scope>
    <source>
        <tissue evidence="1">Shoot tissue taken approximately 20 cm above the soil surface</tissue>
    </source>
</reference>
<accession>A0A0A9D485</accession>